<dbReference type="InterPro" id="IPR007111">
    <property type="entry name" value="NACHT_NTPase"/>
</dbReference>
<dbReference type="Gene3D" id="3.80.10.10">
    <property type="entry name" value="Ribonuclease Inhibitor"/>
    <property type="match status" value="1"/>
</dbReference>
<dbReference type="Pfam" id="PF02758">
    <property type="entry name" value="PYRIN"/>
    <property type="match status" value="1"/>
</dbReference>
<dbReference type="CDD" id="cd08321">
    <property type="entry name" value="Pyrin_ASC-like"/>
    <property type="match status" value="1"/>
</dbReference>
<dbReference type="Ensembl" id="ENSFHET00000021994.1">
    <property type="protein sequence ID" value="ENSFHEP00000030459.1"/>
    <property type="gene ID" value="ENSFHEG00000015781.1"/>
</dbReference>
<evidence type="ECO:0000313" key="9">
    <source>
        <dbReference type="Ensembl" id="ENSFHEP00000030459.1"/>
    </source>
</evidence>
<organism evidence="9 10">
    <name type="scientific">Fundulus heteroclitus</name>
    <name type="common">Killifish</name>
    <name type="synonym">Mummichog</name>
    <dbReference type="NCBI Taxonomy" id="8078"/>
    <lineage>
        <taxon>Eukaryota</taxon>
        <taxon>Metazoa</taxon>
        <taxon>Chordata</taxon>
        <taxon>Craniata</taxon>
        <taxon>Vertebrata</taxon>
        <taxon>Euteleostomi</taxon>
        <taxon>Actinopterygii</taxon>
        <taxon>Neopterygii</taxon>
        <taxon>Teleostei</taxon>
        <taxon>Neoteleostei</taxon>
        <taxon>Acanthomorphata</taxon>
        <taxon>Ovalentaria</taxon>
        <taxon>Atherinomorphae</taxon>
        <taxon>Cyprinodontiformes</taxon>
        <taxon>Fundulidae</taxon>
        <taxon>Fundulus</taxon>
    </lineage>
</organism>
<dbReference type="PROSITE" id="PS50824">
    <property type="entry name" value="DAPIN"/>
    <property type="match status" value="1"/>
</dbReference>
<feature type="region of interest" description="Disordered" evidence="7">
    <location>
        <begin position="94"/>
        <end position="139"/>
    </location>
</feature>
<dbReference type="GO" id="GO:0005737">
    <property type="term" value="C:cytoplasm"/>
    <property type="evidence" value="ECO:0007669"/>
    <property type="project" value="UniProtKB-SubCell"/>
</dbReference>
<dbReference type="Gene3D" id="3.40.50.300">
    <property type="entry name" value="P-loop containing nucleotide triphosphate hydrolases"/>
    <property type="match status" value="1"/>
</dbReference>
<keyword evidence="10" id="KW-1185">Reference proteome</keyword>
<evidence type="ECO:0000256" key="2">
    <source>
        <dbReference type="ARBA" id="ARBA00022490"/>
    </source>
</evidence>
<dbReference type="InterPro" id="IPR041267">
    <property type="entry name" value="NLRP_HD2"/>
</dbReference>
<evidence type="ECO:0000259" key="8">
    <source>
        <dbReference type="PROSITE" id="PS50824"/>
    </source>
</evidence>
<keyword evidence="4" id="KW-0677">Repeat</keyword>
<dbReference type="InterPro" id="IPR051261">
    <property type="entry name" value="NLR"/>
</dbReference>
<dbReference type="SMART" id="SM00368">
    <property type="entry name" value="LRR_RI"/>
    <property type="match status" value="1"/>
</dbReference>
<dbReference type="InterPro" id="IPR032675">
    <property type="entry name" value="LRR_dom_sf"/>
</dbReference>
<evidence type="ECO:0000256" key="1">
    <source>
        <dbReference type="ARBA" id="ARBA00004496"/>
    </source>
</evidence>
<dbReference type="SUPFAM" id="SSF52047">
    <property type="entry name" value="RNI-like"/>
    <property type="match status" value="1"/>
</dbReference>
<dbReference type="InterPro" id="IPR011029">
    <property type="entry name" value="DEATH-like_dom_sf"/>
</dbReference>
<evidence type="ECO:0000256" key="3">
    <source>
        <dbReference type="ARBA" id="ARBA00022614"/>
    </source>
</evidence>
<dbReference type="Pfam" id="PF17776">
    <property type="entry name" value="NLRC4_HD2"/>
    <property type="match status" value="1"/>
</dbReference>
<comment type="subcellular location">
    <subcellularLocation>
        <location evidence="1">Cytoplasm</location>
    </subcellularLocation>
</comment>
<evidence type="ECO:0000256" key="7">
    <source>
        <dbReference type="SAM" id="MobiDB-lite"/>
    </source>
</evidence>
<dbReference type="Gene3D" id="1.10.533.10">
    <property type="entry name" value="Death Domain, Fas"/>
    <property type="match status" value="1"/>
</dbReference>
<feature type="domain" description="Pyrin" evidence="8">
    <location>
        <begin position="7"/>
        <end position="89"/>
    </location>
</feature>
<proteinExistence type="predicted"/>
<dbReference type="Pfam" id="PF05729">
    <property type="entry name" value="NACHT"/>
    <property type="match status" value="2"/>
</dbReference>
<evidence type="ECO:0000256" key="5">
    <source>
        <dbReference type="ARBA" id="ARBA00022741"/>
    </source>
</evidence>
<dbReference type="InterPro" id="IPR027417">
    <property type="entry name" value="P-loop_NTPase"/>
</dbReference>
<dbReference type="Proteomes" id="UP000265000">
    <property type="component" value="Unplaced"/>
</dbReference>
<dbReference type="InterPro" id="IPR041075">
    <property type="entry name" value="NOD1/2_WH"/>
</dbReference>
<dbReference type="PANTHER" id="PTHR24106">
    <property type="entry name" value="NACHT, LRR AND CARD DOMAINS-CONTAINING"/>
    <property type="match status" value="1"/>
</dbReference>
<reference evidence="9" key="1">
    <citation type="submission" date="2025-08" db="UniProtKB">
        <authorList>
            <consortium name="Ensembl"/>
        </authorList>
    </citation>
    <scope>IDENTIFICATION</scope>
</reference>
<dbReference type="GO" id="GO:0005524">
    <property type="term" value="F:ATP binding"/>
    <property type="evidence" value="ECO:0007669"/>
    <property type="project" value="UniProtKB-KW"/>
</dbReference>
<dbReference type="InterPro" id="IPR004020">
    <property type="entry name" value="DAPIN"/>
</dbReference>
<feature type="compositionally biased region" description="Basic and acidic residues" evidence="7">
    <location>
        <begin position="119"/>
        <end position="128"/>
    </location>
</feature>
<evidence type="ECO:0000313" key="10">
    <source>
        <dbReference type="Proteomes" id="UP000265000"/>
    </source>
</evidence>
<keyword evidence="2" id="KW-0963">Cytoplasm</keyword>
<sequence>MAGVIDLLEALEDLGDGEFKKFKWYLQQGEFLKTIPSIPKSQLEKSDRPDTVDLMVQTYSRQCVEVARRVLQRMKRNDLVERLSNAASQSAGQAVPVQTCRTSTPTCDGAENQAGEPAGEQHEERAQQEEPAPEPARPVTVSTVFQHLSRRGQSSSTVVTKGGAGVGKSFLVQRFVSDWAEKRAGQEFHLLFPFDAQQLCLWRGESFDQSEFKLLFVIDGLDQNLLELDFISRTNEPDVRKPTRVEKLLAHLVTRKLLPSARLWITTRPDAANQIPPESVDLVTELRGFTDPQKEDYFRRRFRDEERARRIISHMKTSPSLHIMCHMPAFCCITAAVLEDVLERREGGELPSALTQMYAEFLVMQLNHTKTKYVPEKCLQCIRSLAKLAFQQLLRDKAVFSEEDVRGSGLEARAASMCSEWFPQIFKTFSGKTPDNYQKKVFCFTQSRIQMFLAALHVISSLLSKVQKTALRRALKDPYGKLDLFLRFIMGLSLQQNQVLLQDLLTPAESTSCSNWKTSRYIKRKMSESTSPDRIIFMLHCLNELRDDSVVEEVQLALRSGRLSTDKLSAAHWSSLVFILLSSEKHLDVFDLRKYSASEEVLLQLLPVLKKRLLISPAFLFRLTGCKLSERSLEVLSVVLSSHSDLKELDLSENDLQDSGVKLLSVGLQSPNCKLERLRLVHQCHCYG</sequence>
<dbReference type="STRING" id="8078.ENSFHEP00000030459"/>
<dbReference type="GeneTree" id="ENSGT01150000286904"/>
<keyword evidence="5" id="KW-0547">Nucleotide-binding</keyword>
<evidence type="ECO:0000256" key="4">
    <source>
        <dbReference type="ARBA" id="ARBA00022737"/>
    </source>
</evidence>
<evidence type="ECO:0000256" key="6">
    <source>
        <dbReference type="ARBA" id="ARBA00022840"/>
    </source>
</evidence>
<protein>
    <recommendedName>
        <fullName evidence="8">Pyrin domain-containing protein</fullName>
    </recommendedName>
</protein>
<dbReference type="SUPFAM" id="SSF47986">
    <property type="entry name" value="DEATH domain"/>
    <property type="match status" value="1"/>
</dbReference>
<reference evidence="9" key="2">
    <citation type="submission" date="2025-09" db="UniProtKB">
        <authorList>
            <consortium name="Ensembl"/>
        </authorList>
    </citation>
    <scope>IDENTIFICATION</scope>
</reference>
<keyword evidence="3" id="KW-0433">Leucine-rich repeat</keyword>
<accession>A0A3Q2QS76</accession>
<dbReference type="Pfam" id="PF17779">
    <property type="entry name" value="WHD_NOD2"/>
    <property type="match status" value="1"/>
</dbReference>
<dbReference type="AlphaFoldDB" id="A0A3Q2QS76"/>
<keyword evidence="6" id="KW-0067">ATP-binding</keyword>
<name>A0A3Q2QS76_FUNHE</name>
<dbReference type="SMART" id="SM01289">
    <property type="entry name" value="PYRIN"/>
    <property type="match status" value="1"/>
</dbReference>